<evidence type="ECO:0000256" key="1">
    <source>
        <dbReference type="ARBA" id="ARBA00002724"/>
    </source>
</evidence>
<evidence type="ECO:0000256" key="6">
    <source>
        <dbReference type="ARBA" id="ARBA00022603"/>
    </source>
</evidence>
<dbReference type="InterPro" id="IPR029063">
    <property type="entry name" value="SAM-dependent_MTases_sf"/>
</dbReference>
<protein>
    <recommendedName>
        <fullName evidence="3">16S rRNA (cytosine(967)-C(5))-methyltransferase</fullName>
        <ecNumber evidence="3">2.1.1.176</ecNumber>
    </recommendedName>
    <alternativeName>
        <fullName evidence="10">16S rRNA m5C967 methyltransferase</fullName>
    </alternativeName>
    <alternativeName>
        <fullName evidence="11">rRNA (cytosine-C(5)-)-methyltransferase RsmB</fullName>
    </alternativeName>
</protein>
<dbReference type="GO" id="GO:0005737">
    <property type="term" value="C:cytoplasm"/>
    <property type="evidence" value="ECO:0007669"/>
    <property type="project" value="UniProtKB-SubCell"/>
</dbReference>
<dbReference type="Gene3D" id="1.10.940.10">
    <property type="entry name" value="NusB-like"/>
    <property type="match status" value="1"/>
</dbReference>
<dbReference type="NCBIfam" id="TIGR00563">
    <property type="entry name" value="rsmB"/>
    <property type="match status" value="1"/>
</dbReference>
<feature type="binding site" evidence="13">
    <location>
        <begin position="253"/>
        <end position="259"/>
    </location>
    <ligand>
        <name>S-adenosyl-L-methionine</name>
        <dbReference type="ChEBI" id="CHEBI:59789"/>
    </ligand>
</feature>
<dbReference type="InterPro" id="IPR004573">
    <property type="entry name" value="rRNA_ssu_MeTfrase_B"/>
</dbReference>
<evidence type="ECO:0000256" key="12">
    <source>
        <dbReference type="ARBA" id="ARBA00047283"/>
    </source>
</evidence>
<sequence length="435" mass="47002">MDARTTALATLIACRKQGAWADGALKEQLHRSQLSRRDAALATRLVYGVIQNKMRLDFQLQSLVKSDLKKLQPVVLDILRLGLYQITDMDKIPASAAVNEAVEQGKKYAGRAAAGLINGVLRNAARQKEQLPQPKTLAVRYSHPEPLVTLLREAVGEELLEPLLESHNELAPVVIQRNPLAISEADFLAALREAEAEASPHPWQKDAWILTHAGSLSKLPLFARGGFYVQDPAARLSVTAAGLAPGMRVLDVCAAPGGKSFAAAMDMEDTGSIVSCDIHPHKIELLAKGAARLGLHSITPCLQDGSAFRPDFEKAMDAVLCDVPCSGLGVIRKKPDIREKPLDGLARLPEVQGRILENASRYVRPGGVLLYSTCTILPRENQGVVDAFLACHGDFHQEPFPVPAALGAGNDGAMTLLPPLHGTDGFFICKLRRDT</sequence>
<dbReference type="InterPro" id="IPR006027">
    <property type="entry name" value="NusB_RsmB_TIM44"/>
</dbReference>
<evidence type="ECO:0000256" key="2">
    <source>
        <dbReference type="ARBA" id="ARBA00004496"/>
    </source>
</evidence>
<feature type="active site" description="Nucleophile" evidence="13">
    <location>
        <position position="374"/>
    </location>
</feature>
<keyword evidence="9 13" id="KW-0694">RNA-binding</keyword>
<feature type="binding site" evidence="13">
    <location>
        <position position="304"/>
    </location>
    <ligand>
        <name>S-adenosyl-L-methionine</name>
        <dbReference type="ChEBI" id="CHEBI:59789"/>
    </ligand>
</feature>
<reference evidence="15" key="2">
    <citation type="journal article" date="2021" name="PeerJ">
        <title>Extensive microbial diversity within the chicken gut microbiome revealed by metagenomics and culture.</title>
        <authorList>
            <person name="Gilroy R."/>
            <person name="Ravi A."/>
            <person name="Getino M."/>
            <person name="Pursley I."/>
            <person name="Horton D.L."/>
            <person name="Alikhan N.F."/>
            <person name="Baker D."/>
            <person name="Gharbi K."/>
            <person name="Hall N."/>
            <person name="Watson M."/>
            <person name="Adriaenssens E.M."/>
            <person name="Foster-Nyarko E."/>
            <person name="Jarju S."/>
            <person name="Secka A."/>
            <person name="Antonio M."/>
            <person name="Oren A."/>
            <person name="Chaudhuri R.R."/>
            <person name="La Ragione R."/>
            <person name="Hildebrand F."/>
            <person name="Pallen M.J."/>
        </authorList>
    </citation>
    <scope>NUCLEOTIDE SEQUENCE</scope>
    <source>
        <strain evidence="15">ChiHjej9B8-7071</strain>
    </source>
</reference>
<keyword evidence="8 13" id="KW-0949">S-adenosyl-L-methionine</keyword>
<name>A0A9D1A996_9FIRM</name>
<dbReference type="GO" id="GO:0006355">
    <property type="term" value="P:regulation of DNA-templated transcription"/>
    <property type="evidence" value="ECO:0007669"/>
    <property type="project" value="InterPro"/>
</dbReference>
<dbReference type="InterPro" id="IPR035926">
    <property type="entry name" value="NusB-like_sf"/>
</dbReference>
<evidence type="ECO:0000256" key="7">
    <source>
        <dbReference type="ARBA" id="ARBA00022679"/>
    </source>
</evidence>
<gene>
    <name evidence="15" type="primary">rsmB</name>
    <name evidence="15" type="ORF">IAA70_03435</name>
</gene>
<dbReference type="EC" id="2.1.1.176" evidence="3"/>
<dbReference type="CDD" id="cd02440">
    <property type="entry name" value="AdoMet_MTases"/>
    <property type="match status" value="1"/>
</dbReference>
<proteinExistence type="inferred from homology"/>
<evidence type="ECO:0000313" key="15">
    <source>
        <dbReference type="EMBL" id="HIR09440.1"/>
    </source>
</evidence>
<comment type="subcellular location">
    <subcellularLocation>
        <location evidence="2">Cytoplasm</location>
    </subcellularLocation>
</comment>
<dbReference type="EMBL" id="DVGD01000099">
    <property type="protein sequence ID" value="HIR09440.1"/>
    <property type="molecule type" value="Genomic_DNA"/>
</dbReference>
<feature type="binding site" evidence="13">
    <location>
        <position position="322"/>
    </location>
    <ligand>
        <name>S-adenosyl-L-methionine</name>
        <dbReference type="ChEBI" id="CHEBI:59789"/>
    </ligand>
</feature>
<evidence type="ECO:0000313" key="16">
    <source>
        <dbReference type="Proteomes" id="UP000824258"/>
    </source>
</evidence>
<dbReference type="GO" id="GO:0008649">
    <property type="term" value="F:rRNA methyltransferase activity"/>
    <property type="evidence" value="ECO:0007669"/>
    <property type="project" value="InterPro"/>
</dbReference>
<dbReference type="PROSITE" id="PS51686">
    <property type="entry name" value="SAM_MT_RSMB_NOP"/>
    <property type="match status" value="1"/>
</dbReference>
<dbReference type="Pfam" id="PF01189">
    <property type="entry name" value="Methyltr_RsmB-F"/>
    <property type="match status" value="1"/>
</dbReference>
<evidence type="ECO:0000256" key="9">
    <source>
        <dbReference type="ARBA" id="ARBA00022884"/>
    </source>
</evidence>
<dbReference type="InterPro" id="IPR054728">
    <property type="entry name" value="RsmB-like_ferredoxin"/>
</dbReference>
<evidence type="ECO:0000256" key="4">
    <source>
        <dbReference type="ARBA" id="ARBA00022490"/>
    </source>
</evidence>
<comment type="similarity">
    <text evidence="13">Belongs to the class I-like SAM-binding methyltransferase superfamily. RsmB/NOP family.</text>
</comment>
<keyword evidence="6 13" id="KW-0489">Methyltransferase</keyword>
<dbReference type="PANTHER" id="PTHR22807">
    <property type="entry name" value="NOP2 YEAST -RELATED NOL1/NOP2/FMU SUN DOMAIN-CONTAINING"/>
    <property type="match status" value="1"/>
</dbReference>
<comment type="function">
    <text evidence="1">Specifically methylates the cytosine at position 967 (m5C967) of 16S rRNA.</text>
</comment>
<evidence type="ECO:0000256" key="10">
    <source>
        <dbReference type="ARBA" id="ARBA00030399"/>
    </source>
</evidence>
<reference evidence="15" key="1">
    <citation type="submission" date="2020-10" db="EMBL/GenBank/DDBJ databases">
        <authorList>
            <person name="Gilroy R."/>
        </authorList>
    </citation>
    <scope>NUCLEOTIDE SEQUENCE</scope>
    <source>
        <strain evidence="15">ChiHjej9B8-7071</strain>
    </source>
</reference>
<accession>A0A9D1A996</accession>
<keyword evidence="7 13" id="KW-0808">Transferase</keyword>
<dbReference type="InterPro" id="IPR049560">
    <property type="entry name" value="MeTrfase_RsmB-F_NOP2_cat"/>
</dbReference>
<dbReference type="PANTHER" id="PTHR22807:SF53">
    <property type="entry name" value="RIBOSOMAL RNA SMALL SUBUNIT METHYLTRANSFERASE B-RELATED"/>
    <property type="match status" value="1"/>
</dbReference>
<dbReference type="PRINTS" id="PR02008">
    <property type="entry name" value="RCMTFAMILY"/>
</dbReference>
<evidence type="ECO:0000256" key="5">
    <source>
        <dbReference type="ARBA" id="ARBA00022552"/>
    </source>
</evidence>
<keyword evidence="5" id="KW-0698">rRNA processing</keyword>
<dbReference type="SUPFAM" id="SSF53335">
    <property type="entry name" value="S-adenosyl-L-methionine-dependent methyltransferases"/>
    <property type="match status" value="1"/>
</dbReference>
<dbReference type="Pfam" id="PF22458">
    <property type="entry name" value="RsmF-B_ferredox"/>
    <property type="match status" value="1"/>
</dbReference>
<dbReference type="GO" id="GO:0003723">
    <property type="term" value="F:RNA binding"/>
    <property type="evidence" value="ECO:0007669"/>
    <property type="project" value="UniProtKB-UniRule"/>
</dbReference>
<evidence type="ECO:0000256" key="8">
    <source>
        <dbReference type="ARBA" id="ARBA00022691"/>
    </source>
</evidence>
<dbReference type="NCBIfam" id="NF011494">
    <property type="entry name" value="PRK14902.1"/>
    <property type="match status" value="1"/>
</dbReference>
<dbReference type="InterPro" id="IPR001678">
    <property type="entry name" value="MeTrfase_RsmB-F_NOP2_dom"/>
</dbReference>
<feature type="domain" description="SAM-dependent MTase RsmB/NOP-type" evidence="14">
    <location>
        <begin position="163"/>
        <end position="434"/>
    </location>
</feature>
<evidence type="ECO:0000256" key="13">
    <source>
        <dbReference type="PROSITE-ProRule" id="PRU01023"/>
    </source>
</evidence>
<evidence type="ECO:0000259" key="14">
    <source>
        <dbReference type="PROSITE" id="PS51686"/>
    </source>
</evidence>
<dbReference type="AlphaFoldDB" id="A0A9D1A996"/>
<dbReference type="Pfam" id="PF01029">
    <property type="entry name" value="NusB"/>
    <property type="match status" value="1"/>
</dbReference>
<comment type="catalytic activity">
    <reaction evidence="12">
        <text>cytidine(967) in 16S rRNA + S-adenosyl-L-methionine = 5-methylcytidine(967) in 16S rRNA + S-adenosyl-L-homocysteine + H(+)</text>
        <dbReference type="Rhea" id="RHEA:42748"/>
        <dbReference type="Rhea" id="RHEA-COMP:10219"/>
        <dbReference type="Rhea" id="RHEA-COMP:10220"/>
        <dbReference type="ChEBI" id="CHEBI:15378"/>
        <dbReference type="ChEBI" id="CHEBI:57856"/>
        <dbReference type="ChEBI" id="CHEBI:59789"/>
        <dbReference type="ChEBI" id="CHEBI:74483"/>
        <dbReference type="ChEBI" id="CHEBI:82748"/>
        <dbReference type="EC" id="2.1.1.176"/>
    </reaction>
</comment>
<dbReference type="Proteomes" id="UP000824258">
    <property type="component" value="Unassembled WGS sequence"/>
</dbReference>
<keyword evidence="4" id="KW-0963">Cytoplasm</keyword>
<organism evidence="15 16">
    <name type="scientific">Candidatus Avoscillospira stercoripullorum</name>
    <dbReference type="NCBI Taxonomy" id="2840709"/>
    <lineage>
        <taxon>Bacteria</taxon>
        <taxon>Bacillati</taxon>
        <taxon>Bacillota</taxon>
        <taxon>Clostridia</taxon>
        <taxon>Eubacteriales</taxon>
        <taxon>Oscillospiraceae</taxon>
        <taxon>Oscillospiraceae incertae sedis</taxon>
        <taxon>Candidatus Avoscillospira</taxon>
    </lineage>
</organism>
<feature type="binding site" evidence="13">
    <location>
        <position position="277"/>
    </location>
    <ligand>
        <name>S-adenosyl-L-methionine</name>
        <dbReference type="ChEBI" id="CHEBI:59789"/>
    </ligand>
</feature>
<dbReference type="InterPro" id="IPR023267">
    <property type="entry name" value="RCMT"/>
</dbReference>
<evidence type="ECO:0000256" key="11">
    <source>
        <dbReference type="ARBA" id="ARBA00031088"/>
    </source>
</evidence>
<dbReference type="SUPFAM" id="SSF48013">
    <property type="entry name" value="NusB-like"/>
    <property type="match status" value="1"/>
</dbReference>
<dbReference type="Gene3D" id="3.40.50.150">
    <property type="entry name" value="Vaccinia Virus protein VP39"/>
    <property type="match status" value="1"/>
</dbReference>
<evidence type="ECO:0000256" key="3">
    <source>
        <dbReference type="ARBA" id="ARBA00012140"/>
    </source>
</evidence>
<comment type="caution">
    <text evidence="15">The sequence shown here is derived from an EMBL/GenBank/DDBJ whole genome shotgun (WGS) entry which is preliminary data.</text>
</comment>